<dbReference type="AlphaFoldDB" id="X1L993"/>
<dbReference type="EMBL" id="BARV01000480">
    <property type="protein sequence ID" value="GAH98959.1"/>
    <property type="molecule type" value="Genomic_DNA"/>
</dbReference>
<evidence type="ECO:0000313" key="2">
    <source>
        <dbReference type="EMBL" id="GAH98959.1"/>
    </source>
</evidence>
<sequence>MIISGIILILLGGYLIALTLKQKVEGKLKKFLMLTGVSAAGFFVFAFLHNIFYGLAQITSHITVLSYLMRALEVIFFLIAIFACPIGFLVGVIGSIVLLVKERKKEEGVRNI</sequence>
<keyword evidence="1" id="KW-0472">Membrane</keyword>
<feature type="transmembrane region" description="Helical" evidence="1">
    <location>
        <begin position="6"/>
        <end position="24"/>
    </location>
</feature>
<feature type="transmembrane region" description="Helical" evidence="1">
    <location>
        <begin position="31"/>
        <end position="55"/>
    </location>
</feature>
<evidence type="ECO:0000256" key="1">
    <source>
        <dbReference type="SAM" id="Phobius"/>
    </source>
</evidence>
<organism evidence="2">
    <name type="scientific">marine sediment metagenome</name>
    <dbReference type="NCBI Taxonomy" id="412755"/>
    <lineage>
        <taxon>unclassified sequences</taxon>
        <taxon>metagenomes</taxon>
        <taxon>ecological metagenomes</taxon>
    </lineage>
</organism>
<comment type="caution">
    <text evidence="2">The sequence shown here is derived from an EMBL/GenBank/DDBJ whole genome shotgun (WGS) entry which is preliminary data.</text>
</comment>
<keyword evidence="1" id="KW-0812">Transmembrane</keyword>
<keyword evidence="1" id="KW-1133">Transmembrane helix</keyword>
<accession>X1L993</accession>
<feature type="transmembrane region" description="Helical" evidence="1">
    <location>
        <begin position="75"/>
        <end position="100"/>
    </location>
</feature>
<reference evidence="2" key="1">
    <citation type="journal article" date="2014" name="Front. Microbiol.">
        <title>High frequency of phylogenetically diverse reductive dehalogenase-homologous genes in deep subseafloor sedimentary metagenomes.</title>
        <authorList>
            <person name="Kawai M."/>
            <person name="Futagami T."/>
            <person name="Toyoda A."/>
            <person name="Takaki Y."/>
            <person name="Nishi S."/>
            <person name="Hori S."/>
            <person name="Arai W."/>
            <person name="Tsubouchi T."/>
            <person name="Morono Y."/>
            <person name="Uchiyama I."/>
            <person name="Ito T."/>
            <person name="Fujiyama A."/>
            <person name="Inagaki F."/>
            <person name="Takami H."/>
        </authorList>
    </citation>
    <scope>NUCLEOTIDE SEQUENCE</scope>
    <source>
        <strain evidence="2">Expedition CK06-06</strain>
    </source>
</reference>
<gene>
    <name evidence="2" type="ORF">S06H3_01811</name>
</gene>
<protein>
    <submittedName>
        <fullName evidence="2">Uncharacterized protein</fullName>
    </submittedName>
</protein>
<name>X1L993_9ZZZZ</name>
<proteinExistence type="predicted"/>